<name>A0A932VS68_9BACT</name>
<organism evidence="2 3">
    <name type="scientific">Candidatus Sungiibacteriota bacterium</name>
    <dbReference type="NCBI Taxonomy" id="2750080"/>
    <lineage>
        <taxon>Bacteria</taxon>
        <taxon>Candidatus Sungiibacteriota</taxon>
    </lineage>
</organism>
<dbReference type="Pfam" id="PF02616">
    <property type="entry name" value="SMC_ScpA"/>
    <property type="match status" value="1"/>
</dbReference>
<accession>A0A932VS68</accession>
<dbReference type="Gene3D" id="6.10.250.2410">
    <property type="match status" value="1"/>
</dbReference>
<comment type="caution">
    <text evidence="2">The sequence shown here is derived from an EMBL/GenBank/DDBJ whole genome shotgun (WGS) entry which is preliminary data.</text>
</comment>
<gene>
    <name evidence="2" type="ORF">HY221_00830</name>
</gene>
<protein>
    <recommendedName>
        <fullName evidence="1">Segregation and condensation protein A</fullName>
    </recommendedName>
</protein>
<evidence type="ECO:0000313" key="2">
    <source>
        <dbReference type="EMBL" id="MBI3630866.1"/>
    </source>
</evidence>
<reference evidence="2" key="1">
    <citation type="submission" date="2020-07" db="EMBL/GenBank/DDBJ databases">
        <title>Huge and variable diversity of episymbiotic CPR bacteria and DPANN archaea in groundwater ecosystems.</title>
        <authorList>
            <person name="He C.Y."/>
            <person name="Keren R."/>
            <person name="Whittaker M."/>
            <person name="Farag I.F."/>
            <person name="Doudna J."/>
            <person name="Cate J.H.D."/>
            <person name="Banfield J.F."/>
        </authorList>
    </citation>
    <scope>NUCLEOTIDE SEQUENCE</scope>
    <source>
        <strain evidence="2">NC_groundwater_973_Pr1_S-0.2um_54_13</strain>
    </source>
</reference>
<evidence type="ECO:0000313" key="3">
    <source>
        <dbReference type="Proteomes" id="UP000753196"/>
    </source>
</evidence>
<dbReference type="PANTHER" id="PTHR33969">
    <property type="entry name" value="SEGREGATION AND CONDENSATION PROTEIN A"/>
    <property type="match status" value="1"/>
</dbReference>
<dbReference type="InterPro" id="IPR023093">
    <property type="entry name" value="ScpA-like_C"/>
</dbReference>
<dbReference type="Proteomes" id="UP000753196">
    <property type="component" value="Unassembled WGS sequence"/>
</dbReference>
<dbReference type="EMBL" id="JACQCR010000019">
    <property type="protein sequence ID" value="MBI3630866.1"/>
    <property type="molecule type" value="Genomic_DNA"/>
</dbReference>
<sequence>MSFRITQEKFEGPLELLAELIERRQLAISEISLGRVADEYLAHVRSLEAPDPEELAGFLVIASQLMLVKSRSLLPDRASSEDEESSLKELETRVREYQKFRELAREIRKLESRGLKIVSREAYRGLAPVFYPPPRPDEALMERVFSACVAAIPRAEKLAEEKVKRIISLEEKIAHIRALVQGAVERGFSDIVHSAKEKADVIVSFLALLELARQKFVDINQEKLFADIMIKKLP</sequence>
<proteinExistence type="predicted"/>
<dbReference type="InterPro" id="IPR003768">
    <property type="entry name" value="ScpA"/>
</dbReference>
<dbReference type="Gene3D" id="1.10.10.580">
    <property type="entry name" value="Structural maintenance of chromosome 1. Chain E"/>
    <property type="match status" value="1"/>
</dbReference>
<dbReference type="AlphaFoldDB" id="A0A932VS68"/>
<dbReference type="PANTHER" id="PTHR33969:SF2">
    <property type="entry name" value="SEGREGATION AND CONDENSATION PROTEIN A"/>
    <property type="match status" value="1"/>
</dbReference>
<evidence type="ECO:0000256" key="1">
    <source>
        <dbReference type="ARBA" id="ARBA00044777"/>
    </source>
</evidence>